<dbReference type="EMBL" id="MCFA01000225">
    <property type="protein sequence ID" value="ORX97907.1"/>
    <property type="molecule type" value="Genomic_DNA"/>
</dbReference>
<evidence type="ECO:0000313" key="3">
    <source>
        <dbReference type="Proteomes" id="UP000193144"/>
    </source>
</evidence>
<keyword evidence="3" id="KW-1185">Reference proteome</keyword>
<comment type="caution">
    <text evidence="2">The sequence shown here is derived from an EMBL/GenBank/DDBJ whole genome shotgun (WGS) entry which is preliminary data.</text>
</comment>
<dbReference type="AlphaFoldDB" id="A0A1Y1YIN1"/>
<gene>
    <name evidence="2" type="ORF">BCR34DRAFT_641454</name>
</gene>
<feature type="signal peptide" evidence="1">
    <location>
        <begin position="1"/>
        <end position="22"/>
    </location>
</feature>
<proteinExistence type="predicted"/>
<protein>
    <recommendedName>
        <fullName evidence="4">Hydrophobin</fullName>
    </recommendedName>
</protein>
<organism evidence="2 3">
    <name type="scientific">Clohesyomyces aquaticus</name>
    <dbReference type="NCBI Taxonomy" id="1231657"/>
    <lineage>
        <taxon>Eukaryota</taxon>
        <taxon>Fungi</taxon>
        <taxon>Dikarya</taxon>
        <taxon>Ascomycota</taxon>
        <taxon>Pezizomycotina</taxon>
        <taxon>Dothideomycetes</taxon>
        <taxon>Pleosporomycetidae</taxon>
        <taxon>Pleosporales</taxon>
        <taxon>Lindgomycetaceae</taxon>
        <taxon>Clohesyomyces</taxon>
    </lineage>
</organism>
<feature type="chain" id="PRO_5010986039" description="Hydrophobin" evidence="1">
    <location>
        <begin position="23"/>
        <end position="120"/>
    </location>
</feature>
<name>A0A1Y1YIN1_9PLEO</name>
<evidence type="ECO:0008006" key="4">
    <source>
        <dbReference type="Google" id="ProtNLM"/>
    </source>
</evidence>
<evidence type="ECO:0000256" key="1">
    <source>
        <dbReference type="SAM" id="SignalP"/>
    </source>
</evidence>
<evidence type="ECO:0000313" key="2">
    <source>
        <dbReference type="EMBL" id="ORX97907.1"/>
    </source>
</evidence>
<dbReference type="OrthoDB" id="3712941at2759"/>
<keyword evidence="1" id="KW-0732">Signal</keyword>
<reference evidence="2 3" key="1">
    <citation type="submission" date="2016-07" db="EMBL/GenBank/DDBJ databases">
        <title>Pervasive Adenine N6-methylation of Active Genes in Fungi.</title>
        <authorList>
            <consortium name="DOE Joint Genome Institute"/>
            <person name="Mondo S.J."/>
            <person name="Dannebaum R.O."/>
            <person name="Kuo R.C."/>
            <person name="Labutti K."/>
            <person name="Haridas S."/>
            <person name="Kuo A."/>
            <person name="Salamov A."/>
            <person name="Ahrendt S.R."/>
            <person name="Lipzen A."/>
            <person name="Sullivan W."/>
            <person name="Andreopoulos W.B."/>
            <person name="Clum A."/>
            <person name="Lindquist E."/>
            <person name="Daum C."/>
            <person name="Ramamoorthy G.K."/>
            <person name="Gryganskyi A."/>
            <person name="Culley D."/>
            <person name="Magnuson J.K."/>
            <person name="James T.Y."/>
            <person name="O'Malley M.A."/>
            <person name="Stajich J.E."/>
            <person name="Spatafora J.W."/>
            <person name="Visel A."/>
            <person name="Grigoriev I.V."/>
        </authorList>
    </citation>
    <scope>NUCLEOTIDE SEQUENCE [LARGE SCALE GENOMIC DNA]</scope>
    <source>
        <strain evidence="2 3">CBS 115471</strain>
    </source>
</reference>
<accession>A0A1Y1YIN1</accession>
<sequence>MKYSFTIPVLATLLLSIYATPAAVPEAHELESRAIVSCTANGGPASSCCTGSLTRYGCAHTNTNTCAKAGTTPCGSIVQIYCYLFGEAVNGDSMWYRLNPSSNGMMPASFFSSCFGVSPC</sequence>
<dbReference type="Proteomes" id="UP000193144">
    <property type="component" value="Unassembled WGS sequence"/>
</dbReference>